<reference evidence="4 5" key="1">
    <citation type="submission" date="2020-12" db="EMBL/GenBank/DDBJ databases">
        <title>Aureibaculum luteum sp. nov. and Aureibaculum flavum sp. nov., novel members of the family Flavobacteriaceae isolated from Antarctic intertidal sediments.</title>
        <authorList>
            <person name="He X."/>
            <person name="Zhang X."/>
        </authorList>
    </citation>
    <scope>NUCLEOTIDE SEQUENCE [LARGE SCALE GENOMIC DNA]</scope>
    <source>
        <strain evidence="4 5">A20</strain>
    </source>
</reference>
<proteinExistence type="inferred from homology"/>
<accession>A0ABS0WPI5</accession>
<dbReference type="Proteomes" id="UP000623301">
    <property type="component" value="Unassembled WGS sequence"/>
</dbReference>
<dbReference type="GO" id="GO:0004519">
    <property type="term" value="F:endonuclease activity"/>
    <property type="evidence" value="ECO:0007669"/>
    <property type="project" value="UniProtKB-KW"/>
</dbReference>
<dbReference type="PANTHER" id="PTHR33607">
    <property type="entry name" value="ENDONUCLEASE-1"/>
    <property type="match status" value="1"/>
</dbReference>
<sequence>MRKIVFLVFISFVFINCSSDSGNTVKPDPDPVPVVKPVAVNDNLNATEDTPLVISTLLNNDTDLGTAKITSFDTSSTKDGTIVDNRDNTYTYTAPDSYVGSDTFTYTICDKETPQNCSTATVTINVADEGTPIAVDDTYSSTKNTTRIFTDFLDNDTLLDDAIISSVDNSSSTGTVTLNDNGSITYTPQNNFIGDDTFTYTICDDDTPNSTCVTASITISILESLSFNIPTGLVSYYENLGLTTDSDLNKELLSDFTTAQHTTILSYAQRHTYLYNADADLVDTDSVVLMYSGVKTFWKEYTSNTNSYSPQTFNTEHIYPQSLLSSTGAVTDLHHLRSCNDAVNSSRSNYAFTDGSGTYKLVNNKWYPGDDWRGDVARMIMYLNIRYGETFEKVGTLDLFLAWNIADPVSDFEVQRNNVIESAQGNRNPFIDNPYIATLIYGGNDAENKWQ</sequence>
<keyword evidence="3" id="KW-0378">Hydrolase</keyword>
<comment type="similarity">
    <text evidence="1">Belongs to the EndA/NucM nuclease family.</text>
</comment>
<dbReference type="PANTHER" id="PTHR33607:SF2">
    <property type="entry name" value="ENDONUCLEASE-1"/>
    <property type="match status" value="1"/>
</dbReference>
<dbReference type="EMBL" id="JAEHFJ010000003">
    <property type="protein sequence ID" value="MBJ2173877.1"/>
    <property type="molecule type" value="Genomic_DNA"/>
</dbReference>
<dbReference type="InterPro" id="IPR044925">
    <property type="entry name" value="His-Me_finger_sf"/>
</dbReference>
<dbReference type="Pfam" id="PF17963">
    <property type="entry name" value="Big_9"/>
    <property type="match status" value="2"/>
</dbReference>
<keyword evidence="4" id="KW-0255">Endonuclease</keyword>
<organism evidence="4 5">
    <name type="scientific">Aureibaculum flavum</name>
    <dbReference type="NCBI Taxonomy" id="2795986"/>
    <lineage>
        <taxon>Bacteria</taxon>
        <taxon>Pseudomonadati</taxon>
        <taxon>Bacteroidota</taxon>
        <taxon>Flavobacteriia</taxon>
        <taxon>Flavobacteriales</taxon>
        <taxon>Flavobacteriaceae</taxon>
        <taxon>Aureibaculum</taxon>
    </lineage>
</organism>
<name>A0ABS0WPI5_9FLAO</name>
<comment type="caution">
    <text evidence="4">The sequence shown here is derived from an EMBL/GenBank/DDBJ whole genome shotgun (WGS) entry which is preliminary data.</text>
</comment>
<protein>
    <submittedName>
        <fullName evidence="4">Endonuclease</fullName>
    </submittedName>
</protein>
<gene>
    <name evidence="4" type="ORF">JBL43_06475</name>
</gene>
<evidence type="ECO:0000256" key="1">
    <source>
        <dbReference type="ARBA" id="ARBA00006429"/>
    </source>
</evidence>
<dbReference type="SUPFAM" id="SSF54060">
    <property type="entry name" value="His-Me finger endonucleases"/>
    <property type="match status" value="1"/>
</dbReference>
<dbReference type="RefSeq" id="WP_198840656.1">
    <property type="nucleotide sequence ID" value="NZ_JAEHFJ010000003.1"/>
</dbReference>
<evidence type="ECO:0000313" key="5">
    <source>
        <dbReference type="Proteomes" id="UP000623301"/>
    </source>
</evidence>
<evidence type="ECO:0000256" key="3">
    <source>
        <dbReference type="ARBA" id="ARBA00022801"/>
    </source>
</evidence>
<dbReference type="Pfam" id="PF04231">
    <property type="entry name" value="Endonuclease_1"/>
    <property type="match status" value="1"/>
</dbReference>
<keyword evidence="5" id="KW-1185">Reference proteome</keyword>
<evidence type="ECO:0000313" key="4">
    <source>
        <dbReference type="EMBL" id="MBJ2173877.1"/>
    </source>
</evidence>
<evidence type="ECO:0000256" key="2">
    <source>
        <dbReference type="ARBA" id="ARBA00022722"/>
    </source>
</evidence>
<keyword evidence="2" id="KW-0540">Nuclease</keyword>
<dbReference type="InterPro" id="IPR007346">
    <property type="entry name" value="Endonuclease-I"/>
</dbReference>
<dbReference type="Gene3D" id="2.60.40.3440">
    <property type="match status" value="2"/>
</dbReference>